<reference evidence="1 2" key="1">
    <citation type="submission" date="2017-05" db="EMBL/GenBank/DDBJ databases">
        <authorList>
            <person name="Song R."/>
            <person name="Chenine A.L."/>
            <person name="Ruprecht R.M."/>
        </authorList>
    </citation>
    <scope>NUCLEOTIDE SEQUENCE [LARGE SCALE GENOMIC DNA]</scope>
</reference>
<evidence type="ECO:0000313" key="1">
    <source>
        <dbReference type="EMBL" id="ARV76658.1"/>
    </source>
</evidence>
<protein>
    <submittedName>
        <fullName evidence="1">Uncharacterized protein</fullName>
    </submittedName>
</protein>
<accession>A0A1Y0SZK1</accession>
<name>A0A1Y0SZK1_9CAUD</name>
<sequence length="101" mass="11363">MNKVKLEMQAGLQLFQVIVGLMREQASKEDLTLEIQATGPWVTLCDVKTEKVLSMLFDNFGGTIATWVKEKGGEEIPGPDFEIYKESELETHIQTVFGMEP</sequence>
<proteinExistence type="predicted"/>
<dbReference type="Proteomes" id="UP000225448">
    <property type="component" value="Segment"/>
</dbReference>
<keyword evidence="2" id="KW-1185">Reference proteome</keyword>
<gene>
    <name evidence="1" type="ORF">PHABIO_27</name>
</gene>
<organism evidence="1 2">
    <name type="scientific">Pseudomonas phage Phabio</name>
    <dbReference type="NCBI Taxonomy" id="2006668"/>
    <lineage>
        <taxon>Viruses</taxon>
        <taxon>Duplodnaviria</taxon>
        <taxon>Heunggongvirae</taxon>
        <taxon>Uroviricota</taxon>
        <taxon>Caudoviricetes</taxon>
        <taxon>Chimalliviridae</taxon>
        <taxon>Phabiovirus</taxon>
        <taxon>Phabiovirus phabio</taxon>
    </lineage>
</organism>
<dbReference type="EMBL" id="MF042360">
    <property type="protein sequence ID" value="ARV76658.1"/>
    <property type="molecule type" value="Genomic_DNA"/>
</dbReference>
<evidence type="ECO:0000313" key="2">
    <source>
        <dbReference type="Proteomes" id="UP000225448"/>
    </source>
</evidence>